<dbReference type="EMBL" id="CAJJDO010000062">
    <property type="protein sequence ID" value="CAD8174833.1"/>
    <property type="molecule type" value="Genomic_DNA"/>
</dbReference>
<feature type="domain" description="Protein kinase" evidence="13">
    <location>
        <begin position="13"/>
        <end position="271"/>
    </location>
</feature>
<dbReference type="PROSITE" id="PS00107">
    <property type="entry name" value="PROTEIN_KINASE_ATP"/>
    <property type="match status" value="1"/>
</dbReference>
<evidence type="ECO:0000256" key="6">
    <source>
        <dbReference type="ARBA" id="ARBA00022777"/>
    </source>
</evidence>
<feature type="binding site" evidence="10">
    <location>
        <position position="42"/>
    </location>
    <ligand>
        <name>ATP</name>
        <dbReference type="ChEBI" id="CHEBI:30616"/>
    </ligand>
</feature>
<dbReference type="InterPro" id="IPR008271">
    <property type="entry name" value="Ser/Thr_kinase_AS"/>
</dbReference>
<evidence type="ECO:0000256" key="3">
    <source>
        <dbReference type="ARBA" id="ARBA00022527"/>
    </source>
</evidence>
<dbReference type="OrthoDB" id="5337378at2759"/>
<dbReference type="SMART" id="SM00220">
    <property type="entry name" value="S_TKc"/>
    <property type="match status" value="1"/>
</dbReference>
<dbReference type="EC" id="2.7.11.1" evidence="2"/>
<proteinExistence type="inferred from homology"/>
<evidence type="ECO:0000256" key="4">
    <source>
        <dbReference type="ARBA" id="ARBA00022679"/>
    </source>
</evidence>
<evidence type="ECO:0000256" key="12">
    <source>
        <dbReference type="SAM" id="MobiDB-lite"/>
    </source>
</evidence>
<organism evidence="14 15">
    <name type="scientific">Paramecium pentaurelia</name>
    <dbReference type="NCBI Taxonomy" id="43138"/>
    <lineage>
        <taxon>Eukaryota</taxon>
        <taxon>Sar</taxon>
        <taxon>Alveolata</taxon>
        <taxon>Ciliophora</taxon>
        <taxon>Intramacronucleata</taxon>
        <taxon>Oligohymenophorea</taxon>
        <taxon>Peniculida</taxon>
        <taxon>Parameciidae</taxon>
        <taxon>Paramecium</taxon>
    </lineage>
</organism>
<evidence type="ECO:0000256" key="10">
    <source>
        <dbReference type="PROSITE-ProRule" id="PRU10141"/>
    </source>
</evidence>
<feature type="compositionally biased region" description="Low complexity" evidence="12">
    <location>
        <begin position="391"/>
        <end position="431"/>
    </location>
</feature>
<keyword evidence="5 10" id="KW-0547">Nucleotide-binding</keyword>
<evidence type="ECO:0000259" key="13">
    <source>
        <dbReference type="PROSITE" id="PS50011"/>
    </source>
</evidence>
<comment type="catalytic activity">
    <reaction evidence="9">
        <text>L-seryl-[protein] + ATP = O-phospho-L-seryl-[protein] + ADP + H(+)</text>
        <dbReference type="Rhea" id="RHEA:17989"/>
        <dbReference type="Rhea" id="RHEA-COMP:9863"/>
        <dbReference type="Rhea" id="RHEA-COMP:11604"/>
        <dbReference type="ChEBI" id="CHEBI:15378"/>
        <dbReference type="ChEBI" id="CHEBI:29999"/>
        <dbReference type="ChEBI" id="CHEBI:30616"/>
        <dbReference type="ChEBI" id="CHEBI:83421"/>
        <dbReference type="ChEBI" id="CHEBI:456216"/>
        <dbReference type="EC" id="2.7.11.1"/>
    </reaction>
</comment>
<dbReference type="PANTHER" id="PTHR44899:SF3">
    <property type="entry name" value="SERINE_THREONINE-PROTEIN KINASE NEK1"/>
    <property type="match status" value="1"/>
</dbReference>
<dbReference type="AlphaFoldDB" id="A0A8S1VEE9"/>
<dbReference type="Pfam" id="PF00069">
    <property type="entry name" value="Pkinase"/>
    <property type="match status" value="1"/>
</dbReference>
<evidence type="ECO:0000256" key="11">
    <source>
        <dbReference type="RuleBase" id="RU000304"/>
    </source>
</evidence>
<keyword evidence="6" id="KW-0418">Kinase</keyword>
<sequence>MQQQGQGSTIQDFNVLEKLGEGSFSSVYKVQRKSDGQYYAMKKVNISQQAYKERENALNEIRILASLDSPYIVEFKDSFLDSEGKTLYVIMEFASGGDLNSLLKQGKIKGGVEEAEIWRVLTQITLGVKILHDNNILHRDLKLANVFIGKCPEGNLYKIGDLNISKVTHGANARTQAGTPYYASPEVWKGEQYSWPCDIWSIGCIIYELAAQQPPFRAADLQSLSRRIQTGVYDPIPGKYSKDLSEVIKTLLQVNPRNRPSCDAILKNPLVIKKSGSLLVEEEVGGKKMAKLLQTIKLPYNLKQLKGNLPKANYENKIKRSNSQSGIRVNTDISQTPQPIRKKPEEVKPPQQAQRPPQQQQQQQQPQSQQVNKPPLLKPPIAQPPKPQQPQTPQQLYNKVQQQEQRLLGQQKNSNVPYQPQQQNNPIYQSPRYKEMIQLQNQQKVSAGMPSGMRRQYSAGPIGRR</sequence>
<feature type="region of interest" description="Disordered" evidence="12">
    <location>
        <begin position="313"/>
        <end position="465"/>
    </location>
</feature>
<dbReference type="InterPro" id="IPR051131">
    <property type="entry name" value="NEK_Ser/Thr_kinase_NIMA"/>
</dbReference>
<evidence type="ECO:0000256" key="7">
    <source>
        <dbReference type="ARBA" id="ARBA00022840"/>
    </source>
</evidence>
<dbReference type="InterPro" id="IPR017441">
    <property type="entry name" value="Protein_kinase_ATP_BS"/>
</dbReference>
<feature type="compositionally biased region" description="Low complexity" evidence="12">
    <location>
        <begin position="349"/>
        <end position="375"/>
    </location>
</feature>
<feature type="compositionally biased region" description="Pro residues" evidence="12">
    <location>
        <begin position="376"/>
        <end position="390"/>
    </location>
</feature>
<comment type="catalytic activity">
    <reaction evidence="8">
        <text>L-threonyl-[protein] + ATP = O-phospho-L-threonyl-[protein] + ADP + H(+)</text>
        <dbReference type="Rhea" id="RHEA:46608"/>
        <dbReference type="Rhea" id="RHEA-COMP:11060"/>
        <dbReference type="Rhea" id="RHEA-COMP:11605"/>
        <dbReference type="ChEBI" id="CHEBI:15378"/>
        <dbReference type="ChEBI" id="CHEBI:30013"/>
        <dbReference type="ChEBI" id="CHEBI:30616"/>
        <dbReference type="ChEBI" id="CHEBI:61977"/>
        <dbReference type="ChEBI" id="CHEBI:456216"/>
        <dbReference type="EC" id="2.7.11.1"/>
    </reaction>
</comment>
<dbReference type="InterPro" id="IPR000719">
    <property type="entry name" value="Prot_kinase_dom"/>
</dbReference>
<dbReference type="PROSITE" id="PS00108">
    <property type="entry name" value="PROTEIN_KINASE_ST"/>
    <property type="match status" value="1"/>
</dbReference>
<accession>A0A8S1VEE9</accession>
<evidence type="ECO:0000256" key="2">
    <source>
        <dbReference type="ARBA" id="ARBA00012513"/>
    </source>
</evidence>
<keyword evidence="15" id="KW-1185">Reference proteome</keyword>
<evidence type="ECO:0000256" key="1">
    <source>
        <dbReference type="ARBA" id="ARBA00010886"/>
    </source>
</evidence>
<keyword evidence="4" id="KW-0808">Transferase</keyword>
<comment type="caution">
    <text evidence="14">The sequence shown here is derived from an EMBL/GenBank/DDBJ whole genome shotgun (WGS) entry which is preliminary data.</text>
</comment>
<dbReference type="FunFam" id="1.10.510.10:FF:002996">
    <property type="match status" value="1"/>
</dbReference>
<comment type="similarity">
    <text evidence="1">Belongs to the protein kinase superfamily. NEK Ser/Thr protein kinase family. NIMA subfamily.</text>
</comment>
<dbReference type="GO" id="GO:0004674">
    <property type="term" value="F:protein serine/threonine kinase activity"/>
    <property type="evidence" value="ECO:0007669"/>
    <property type="project" value="UniProtKB-KW"/>
</dbReference>
<evidence type="ECO:0000256" key="8">
    <source>
        <dbReference type="ARBA" id="ARBA00047899"/>
    </source>
</evidence>
<dbReference type="GO" id="GO:0005524">
    <property type="term" value="F:ATP binding"/>
    <property type="evidence" value="ECO:0007669"/>
    <property type="project" value="UniProtKB-UniRule"/>
</dbReference>
<evidence type="ECO:0000313" key="15">
    <source>
        <dbReference type="Proteomes" id="UP000689195"/>
    </source>
</evidence>
<reference evidence="14" key="1">
    <citation type="submission" date="2021-01" db="EMBL/GenBank/DDBJ databases">
        <authorList>
            <consortium name="Genoscope - CEA"/>
            <person name="William W."/>
        </authorList>
    </citation>
    <scope>NUCLEOTIDE SEQUENCE</scope>
</reference>
<evidence type="ECO:0000313" key="14">
    <source>
        <dbReference type="EMBL" id="CAD8174833.1"/>
    </source>
</evidence>
<name>A0A8S1VEE9_9CILI</name>
<keyword evidence="7 10" id="KW-0067">ATP-binding</keyword>
<dbReference type="PROSITE" id="PS50011">
    <property type="entry name" value="PROTEIN_KINASE_DOM"/>
    <property type="match status" value="1"/>
</dbReference>
<protein>
    <recommendedName>
        <fullName evidence="2">non-specific serine/threonine protein kinase</fullName>
        <ecNumber evidence="2">2.7.11.1</ecNumber>
    </recommendedName>
</protein>
<evidence type="ECO:0000256" key="5">
    <source>
        <dbReference type="ARBA" id="ARBA00022741"/>
    </source>
</evidence>
<feature type="compositionally biased region" description="Polar residues" evidence="12">
    <location>
        <begin position="321"/>
        <end position="338"/>
    </location>
</feature>
<dbReference type="FunFam" id="3.30.200.20:FF:000097">
    <property type="entry name" value="Probable serine/threonine-protein kinase nek1"/>
    <property type="match status" value="1"/>
</dbReference>
<gene>
    <name evidence="14" type="ORF">PPENT_87.1.T0620019</name>
</gene>
<keyword evidence="3 11" id="KW-0723">Serine/threonine-protein kinase</keyword>
<dbReference type="PANTHER" id="PTHR44899">
    <property type="entry name" value="CAMK FAMILY PROTEIN KINASE"/>
    <property type="match status" value="1"/>
</dbReference>
<evidence type="ECO:0000256" key="9">
    <source>
        <dbReference type="ARBA" id="ARBA00048679"/>
    </source>
</evidence>
<dbReference type="Proteomes" id="UP000689195">
    <property type="component" value="Unassembled WGS sequence"/>
</dbReference>